<proteinExistence type="predicted"/>
<dbReference type="InterPro" id="IPR011047">
    <property type="entry name" value="Quinoprotein_ADH-like_sf"/>
</dbReference>
<name>A0A512N4C5_9HYPH</name>
<dbReference type="SMART" id="SM00564">
    <property type="entry name" value="PQQ"/>
    <property type="match status" value="6"/>
</dbReference>
<comment type="caution">
    <text evidence="2">The sequence shown here is derived from an EMBL/GenBank/DDBJ whole genome shotgun (WGS) entry which is preliminary data.</text>
</comment>
<dbReference type="RefSeq" id="WP_147146793.1">
    <property type="nucleotide sequence ID" value="NZ_BKAJ01000018.1"/>
</dbReference>
<evidence type="ECO:0000313" key="3">
    <source>
        <dbReference type="Proteomes" id="UP000321058"/>
    </source>
</evidence>
<sequence>MQNVLRVAVSSRIGLVGLLLVVSLSGCDMVGDWFGKSKTPLVGERLPVFTERSELEPDKELASVPVVLPAPAVNDSWPQSGGFANYAMHNLAVSASPQIIWTADVGSGSTSSRILTSPPIVAEGKVFAKDAQGTVSAFNADTGQLVWRVTLKPEKARDGDEFGGGLAYYGGKLFVTTGFAAVYSLDPNDGKEVWMSTVSAPVRGAPLVFADRVFAISIDNKLQALAAVDGAELWQFAGLTESAGFVGGNSPAGSADYIVAPFSSGELVGLRVDNGRPVWNETMIGARGEVRAFGNMTDIRGRPVIDRGLVLAMGSAGQLAAVELRSGQRMWERSIGGNQTPWVAGRFVFVTTSSAEIAALTRDTGKVKWVTPLTQYHDEGRKRPVLWSGPVLAGDRLLVGGTLGELLAVSPYTGEILGKMDLRDPIRLGPVIANRTIYILTDSGRLIALR</sequence>
<gene>
    <name evidence="2" type="ORF">RSO01_09690</name>
</gene>
<dbReference type="SUPFAM" id="SSF50998">
    <property type="entry name" value="Quinoprotein alcohol dehydrogenase-like"/>
    <property type="match status" value="1"/>
</dbReference>
<organism evidence="2 3">
    <name type="scientific">Reyranella soli</name>
    <dbReference type="NCBI Taxonomy" id="1230389"/>
    <lineage>
        <taxon>Bacteria</taxon>
        <taxon>Pseudomonadati</taxon>
        <taxon>Pseudomonadota</taxon>
        <taxon>Alphaproteobacteria</taxon>
        <taxon>Hyphomicrobiales</taxon>
        <taxon>Reyranellaceae</taxon>
        <taxon>Reyranella</taxon>
    </lineage>
</organism>
<dbReference type="PANTHER" id="PTHR34512">
    <property type="entry name" value="CELL SURFACE PROTEIN"/>
    <property type="match status" value="1"/>
</dbReference>
<dbReference type="AlphaFoldDB" id="A0A512N4C5"/>
<evidence type="ECO:0000259" key="1">
    <source>
        <dbReference type="Pfam" id="PF13360"/>
    </source>
</evidence>
<protein>
    <submittedName>
        <fullName evidence="2">Pyrrolo-quinoline quinone</fullName>
    </submittedName>
</protein>
<dbReference type="Pfam" id="PF13360">
    <property type="entry name" value="PQQ_2"/>
    <property type="match status" value="1"/>
</dbReference>
<accession>A0A512N4C5</accession>
<evidence type="ECO:0000313" key="2">
    <source>
        <dbReference type="EMBL" id="GEP53803.1"/>
    </source>
</evidence>
<dbReference type="EMBL" id="BKAJ01000018">
    <property type="protein sequence ID" value="GEP53803.1"/>
    <property type="molecule type" value="Genomic_DNA"/>
</dbReference>
<dbReference type="InterPro" id="IPR018391">
    <property type="entry name" value="PQQ_b-propeller_rpt"/>
</dbReference>
<feature type="domain" description="Pyrrolo-quinoline quinone repeat" evidence="1">
    <location>
        <begin position="132"/>
        <end position="370"/>
    </location>
</feature>
<keyword evidence="3" id="KW-1185">Reference proteome</keyword>
<dbReference type="InterPro" id="IPR015943">
    <property type="entry name" value="WD40/YVTN_repeat-like_dom_sf"/>
</dbReference>
<dbReference type="Gene3D" id="2.130.10.10">
    <property type="entry name" value="YVTN repeat-like/Quinoprotein amine dehydrogenase"/>
    <property type="match status" value="1"/>
</dbReference>
<dbReference type="PANTHER" id="PTHR34512:SF30">
    <property type="entry name" value="OUTER MEMBRANE PROTEIN ASSEMBLY FACTOR BAMB"/>
    <property type="match status" value="1"/>
</dbReference>
<dbReference type="PROSITE" id="PS51257">
    <property type="entry name" value="PROKAR_LIPOPROTEIN"/>
    <property type="match status" value="1"/>
</dbReference>
<dbReference type="OrthoDB" id="5290752at2"/>
<dbReference type="InterPro" id="IPR002372">
    <property type="entry name" value="PQQ_rpt_dom"/>
</dbReference>
<dbReference type="Proteomes" id="UP000321058">
    <property type="component" value="Unassembled WGS sequence"/>
</dbReference>
<reference evidence="2 3" key="1">
    <citation type="submission" date="2019-07" db="EMBL/GenBank/DDBJ databases">
        <title>Whole genome shotgun sequence of Reyranella soli NBRC 108950.</title>
        <authorList>
            <person name="Hosoyama A."/>
            <person name="Uohara A."/>
            <person name="Ohji S."/>
            <person name="Ichikawa N."/>
        </authorList>
    </citation>
    <scope>NUCLEOTIDE SEQUENCE [LARGE SCALE GENOMIC DNA]</scope>
    <source>
        <strain evidence="2 3">NBRC 108950</strain>
    </source>
</reference>